<dbReference type="InterPro" id="IPR018062">
    <property type="entry name" value="HTH_AraC-typ_CS"/>
</dbReference>
<dbReference type="RefSeq" id="WP_147057300.1">
    <property type="nucleotide sequence ID" value="NZ_CP042437.1"/>
</dbReference>
<keyword evidence="3" id="KW-0804">Transcription</keyword>
<feature type="domain" description="HTH araC/xylS-type" evidence="4">
    <location>
        <begin position="192"/>
        <end position="290"/>
    </location>
</feature>
<dbReference type="GO" id="GO:0003700">
    <property type="term" value="F:DNA-binding transcription factor activity"/>
    <property type="evidence" value="ECO:0007669"/>
    <property type="project" value="InterPro"/>
</dbReference>
<keyword evidence="2" id="KW-0238">DNA-binding</keyword>
<dbReference type="InterPro" id="IPR009057">
    <property type="entry name" value="Homeodomain-like_sf"/>
</dbReference>
<dbReference type="GO" id="GO:0043565">
    <property type="term" value="F:sequence-specific DNA binding"/>
    <property type="evidence" value="ECO:0007669"/>
    <property type="project" value="InterPro"/>
</dbReference>
<accession>A0A5B8W422</accession>
<evidence type="ECO:0000259" key="4">
    <source>
        <dbReference type="PROSITE" id="PS01124"/>
    </source>
</evidence>
<keyword evidence="6" id="KW-1185">Reference proteome</keyword>
<protein>
    <submittedName>
        <fullName evidence="5">AraC family transcriptional regulator</fullName>
    </submittedName>
</protein>
<dbReference type="InterPro" id="IPR003313">
    <property type="entry name" value="AraC-bd"/>
</dbReference>
<dbReference type="Gene3D" id="2.60.120.280">
    <property type="entry name" value="Regulatory protein AraC"/>
    <property type="match status" value="1"/>
</dbReference>
<dbReference type="PROSITE" id="PS00041">
    <property type="entry name" value="HTH_ARAC_FAMILY_1"/>
    <property type="match status" value="1"/>
</dbReference>
<evidence type="ECO:0000256" key="3">
    <source>
        <dbReference type="ARBA" id="ARBA00023163"/>
    </source>
</evidence>
<reference evidence="5 6" key="1">
    <citation type="journal article" date="2013" name="J. Microbiol.">
        <title>Mucilaginibacter ginsenosidivorax sp. nov., with ginsenoside converting activity isolated from sediment.</title>
        <authorList>
            <person name="Kim J.K."/>
            <person name="Choi T.E."/>
            <person name="Liu Q.M."/>
            <person name="Park H.Y."/>
            <person name="Yi T.H."/>
            <person name="Yoon M.H."/>
            <person name="Kim S.C."/>
            <person name="Im W.T."/>
        </authorList>
    </citation>
    <scope>NUCLEOTIDE SEQUENCE [LARGE SCALE GENOMIC DNA]</scope>
    <source>
        <strain evidence="5 6">KHI28</strain>
    </source>
</reference>
<proteinExistence type="predicted"/>
<sequence length="296" mass="34335">MTNYCKYLPVNQDDEAWGLTVLNTGFTHIPKSTVYPSKDHPSNYYFTWKNGRVLHEYQIIYITQGSGTFESEHCKLTQVQEGTIILLFPNERHRYKPDSTTGWDEYWIGLKGQIMENFILNKFFSVQKPILNIGLKDTLFDLFTEIIDITKGEKPGYQPLIAGASVHLLGTIHAELKKASFQGENNIQAIMDKARFLMRDHMNQHVTPEEIAEELKVGYSWFRKTFKQYTGMAPNQYLIQLKIQQSKELLLVPENSVKSVAYRLNFESVTYFSKLFKMKTGLTPVDYRSIGLKKYD</sequence>
<dbReference type="Gene3D" id="1.10.10.60">
    <property type="entry name" value="Homeodomain-like"/>
    <property type="match status" value="2"/>
</dbReference>
<evidence type="ECO:0000313" key="6">
    <source>
        <dbReference type="Proteomes" id="UP000321362"/>
    </source>
</evidence>
<dbReference type="Pfam" id="PF02311">
    <property type="entry name" value="AraC_binding"/>
    <property type="match status" value="1"/>
</dbReference>
<dbReference type="PROSITE" id="PS01124">
    <property type="entry name" value="HTH_ARAC_FAMILY_2"/>
    <property type="match status" value="1"/>
</dbReference>
<dbReference type="InterPro" id="IPR018060">
    <property type="entry name" value="HTH_AraC"/>
</dbReference>
<dbReference type="InterPro" id="IPR037923">
    <property type="entry name" value="HTH-like"/>
</dbReference>
<dbReference type="KEGG" id="mgk:FSB76_22335"/>
<dbReference type="SUPFAM" id="SSF46689">
    <property type="entry name" value="Homeodomain-like"/>
    <property type="match status" value="2"/>
</dbReference>
<dbReference type="PANTHER" id="PTHR43280">
    <property type="entry name" value="ARAC-FAMILY TRANSCRIPTIONAL REGULATOR"/>
    <property type="match status" value="1"/>
</dbReference>
<dbReference type="OrthoDB" id="9782911at2"/>
<dbReference type="Pfam" id="PF12833">
    <property type="entry name" value="HTH_18"/>
    <property type="match status" value="1"/>
</dbReference>
<keyword evidence="1" id="KW-0805">Transcription regulation</keyword>
<dbReference type="AlphaFoldDB" id="A0A5B8W422"/>
<dbReference type="Proteomes" id="UP000321362">
    <property type="component" value="Chromosome"/>
</dbReference>
<evidence type="ECO:0000256" key="1">
    <source>
        <dbReference type="ARBA" id="ARBA00023015"/>
    </source>
</evidence>
<evidence type="ECO:0000313" key="5">
    <source>
        <dbReference type="EMBL" id="QEC78551.1"/>
    </source>
</evidence>
<dbReference type="SUPFAM" id="SSF51215">
    <property type="entry name" value="Regulatory protein AraC"/>
    <property type="match status" value="1"/>
</dbReference>
<evidence type="ECO:0000256" key="2">
    <source>
        <dbReference type="ARBA" id="ARBA00023125"/>
    </source>
</evidence>
<gene>
    <name evidence="5" type="ORF">FSB76_22335</name>
</gene>
<name>A0A5B8W422_9SPHI</name>
<dbReference type="EMBL" id="CP042437">
    <property type="protein sequence ID" value="QEC78551.1"/>
    <property type="molecule type" value="Genomic_DNA"/>
</dbReference>
<dbReference type="SMART" id="SM00342">
    <property type="entry name" value="HTH_ARAC"/>
    <property type="match status" value="1"/>
</dbReference>
<organism evidence="5 6">
    <name type="scientific">Mucilaginibacter ginsenosidivorax</name>
    <dbReference type="NCBI Taxonomy" id="862126"/>
    <lineage>
        <taxon>Bacteria</taxon>
        <taxon>Pseudomonadati</taxon>
        <taxon>Bacteroidota</taxon>
        <taxon>Sphingobacteriia</taxon>
        <taxon>Sphingobacteriales</taxon>
        <taxon>Sphingobacteriaceae</taxon>
        <taxon>Mucilaginibacter</taxon>
    </lineage>
</organism>
<dbReference type="PANTHER" id="PTHR43280:SF30">
    <property type="entry name" value="MMSAB OPERON REGULATORY PROTEIN"/>
    <property type="match status" value="1"/>
</dbReference>